<accession>A0A1H4JBT6</accession>
<dbReference type="Pfam" id="PF25209">
    <property type="entry name" value="Phage_capsid_4"/>
    <property type="match status" value="1"/>
</dbReference>
<dbReference type="Proteomes" id="UP000199622">
    <property type="component" value="Unassembled WGS sequence"/>
</dbReference>
<organism evidence="1 2">
    <name type="scientific">Amycolatopsis tolypomycina</name>
    <dbReference type="NCBI Taxonomy" id="208445"/>
    <lineage>
        <taxon>Bacteria</taxon>
        <taxon>Bacillati</taxon>
        <taxon>Actinomycetota</taxon>
        <taxon>Actinomycetes</taxon>
        <taxon>Pseudonocardiales</taxon>
        <taxon>Pseudonocardiaceae</taxon>
        <taxon>Amycolatopsis</taxon>
    </lineage>
</organism>
<dbReference type="OrthoDB" id="3830856at2"/>
<dbReference type="Pfam" id="PF20223">
    <property type="entry name" value="DUF6582"/>
    <property type="match status" value="1"/>
</dbReference>
<reference evidence="2" key="1">
    <citation type="submission" date="2016-10" db="EMBL/GenBank/DDBJ databases">
        <authorList>
            <person name="Varghese N."/>
            <person name="Submissions S."/>
        </authorList>
    </citation>
    <scope>NUCLEOTIDE SEQUENCE [LARGE SCALE GENOMIC DNA]</scope>
    <source>
        <strain evidence="2">DSM 44544</strain>
    </source>
</reference>
<dbReference type="InterPro" id="IPR046489">
    <property type="entry name" value="DUF6582"/>
</dbReference>
<sequence>MNEHPPPVCSDPGCGACAQARATAAFRGEPINEEGAAVKSVTCPQCQHVFVPGQPERVTEATAAPAKATGDVEYADPGWQKDGKKRYPLDTTRRVKAAWSYINDPDNAAPYKAKQLQQIKAKIKAAAKKLGIEISDKAAEAWISGTMSFTDLQERVRAAVRARVSADSDDGFYRWVWIADMSAAEVVYSIEGPSGSECALFQCTYTVNGTEVELGEPAEVVRTYAPATSVDGGAEDDDAAQGAATAVTESVPGRLLEAKGTDAAGNRIFRIRVINTGDSRNGTRYPQSVLEAAAPLYDGAKVYDHHRTEEELRTSTTAGLIGYCRAPEAVDGGIDSDLYLLPSAKAAAEALDASLALQAEGLAPLVGFSHDVVGYFKSVTEGATRVREATSIEKVNSADLVADPAAGGHATRMVAGGITNDPAGTVPAGESTKESTVGTTTADVLAALKDATPEMLSAVGLRKADTTTQTEAATTAAAGTEQATEAVEAQPKSSFLGKLLIRQKVADAFPATMVDQVVESVTGTLPDRITESAVDGAIASIKSAAAIFERADLAPSHSVEVTQESRQKKIDALDAFFAGDTQKGYRSFREAFVDFTGARPRAFDEEFARTILRESFGGMNGGYDSAVRRTESMDSTTWNLVLGDSITRRMVAEYAQPSLQTWRAIVSIMTVNDFRTQRIERIGGYGVLPTVAQGAPYQPLTSPTNEEANYAVTKRGGTEDVTLEMIANDDIRAIQRIPSKLGLAAAQTLYRFVWDFFVNNAATSYDAVALFHATHANTDANALSQTNLSVGRRKMRKQAAYGDSSNVLSIVPKTLIVPSDLEELAFQLCTSAVAIPATPAGPTDTPNIHQGLQPIVIDYWTSATGWFLSADPNMVPTIEIGFYNGKQDPELFTQADQTVGSMFNADKLTYKVRHIYSGAVLDHRGLYRGNS</sequence>
<protein>
    <submittedName>
        <fullName evidence="1">Uncharacterized protein</fullName>
    </submittedName>
</protein>
<dbReference type="AlphaFoldDB" id="A0A1H4JBT6"/>
<gene>
    <name evidence="1" type="ORF">SAMN04489727_1721</name>
</gene>
<evidence type="ECO:0000313" key="1">
    <source>
        <dbReference type="EMBL" id="SEB43525.1"/>
    </source>
</evidence>
<dbReference type="RefSeq" id="WP_091305276.1">
    <property type="nucleotide sequence ID" value="NZ_FNSO01000003.1"/>
</dbReference>
<keyword evidence="2" id="KW-1185">Reference proteome</keyword>
<dbReference type="EMBL" id="FNSO01000003">
    <property type="protein sequence ID" value="SEB43525.1"/>
    <property type="molecule type" value="Genomic_DNA"/>
</dbReference>
<name>A0A1H4JBT6_9PSEU</name>
<evidence type="ECO:0000313" key="2">
    <source>
        <dbReference type="Proteomes" id="UP000199622"/>
    </source>
</evidence>
<dbReference type="STRING" id="208445.SAMN04489727_1721"/>
<proteinExistence type="predicted"/>